<comment type="caution">
    <text evidence="3">The sequence shown here is derived from an EMBL/GenBank/DDBJ whole genome shotgun (WGS) entry which is preliminary data.</text>
</comment>
<protein>
    <submittedName>
        <fullName evidence="3">Hydrolase</fullName>
    </submittedName>
</protein>
<dbReference type="PANTHER" id="PTHR43540">
    <property type="entry name" value="PEROXYUREIDOACRYLATE/UREIDOACRYLATE AMIDOHYDROLASE-RELATED"/>
    <property type="match status" value="1"/>
</dbReference>
<evidence type="ECO:0000256" key="1">
    <source>
        <dbReference type="ARBA" id="ARBA00022801"/>
    </source>
</evidence>
<dbReference type="InterPro" id="IPR000868">
    <property type="entry name" value="Isochorismatase-like_dom"/>
</dbReference>
<dbReference type="RefSeq" id="WP_104375183.1">
    <property type="nucleotide sequence ID" value="NZ_PSZC01000004.1"/>
</dbReference>
<dbReference type="Pfam" id="PF00857">
    <property type="entry name" value="Isochorismatase"/>
    <property type="match status" value="1"/>
</dbReference>
<feature type="domain" description="Isochorismatase-like" evidence="2">
    <location>
        <begin position="10"/>
        <end position="175"/>
    </location>
</feature>
<dbReference type="EMBL" id="PSZC01000004">
    <property type="protein sequence ID" value="PPJ38879.1"/>
    <property type="molecule type" value="Genomic_DNA"/>
</dbReference>
<organism evidence="3 4">
    <name type="scientific">Nocardia nova</name>
    <dbReference type="NCBI Taxonomy" id="37330"/>
    <lineage>
        <taxon>Bacteria</taxon>
        <taxon>Bacillati</taxon>
        <taxon>Actinomycetota</taxon>
        <taxon>Actinomycetes</taxon>
        <taxon>Mycobacteriales</taxon>
        <taxon>Nocardiaceae</taxon>
        <taxon>Nocardia</taxon>
    </lineage>
</organism>
<gene>
    <name evidence="3" type="ORF">C5E45_08530</name>
</gene>
<accession>A0A2S6AUL1</accession>
<evidence type="ECO:0000313" key="4">
    <source>
        <dbReference type="Proteomes" id="UP000239874"/>
    </source>
</evidence>
<dbReference type="InterPro" id="IPR050272">
    <property type="entry name" value="Isochorismatase-like_hydrls"/>
</dbReference>
<dbReference type="InterPro" id="IPR036380">
    <property type="entry name" value="Isochorismatase-like_sf"/>
</dbReference>
<dbReference type="AlphaFoldDB" id="A0A2S6AUL1"/>
<dbReference type="Proteomes" id="UP000239874">
    <property type="component" value="Unassembled WGS sequence"/>
</dbReference>
<dbReference type="GO" id="GO:0016787">
    <property type="term" value="F:hydrolase activity"/>
    <property type="evidence" value="ECO:0007669"/>
    <property type="project" value="UniProtKB-KW"/>
</dbReference>
<dbReference type="Gene3D" id="3.40.50.850">
    <property type="entry name" value="Isochorismatase-like"/>
    <property type="match status" value="1"/>
</dbReference>
<proteinExistence type="predicted"/>
<keyword evidence="1 3" id="KW-0378">Hydrolase</keyword>
<dbReference type="SUPFAM" id="SSF52499">
    <property type="entry name" value="Isochorismatase-like hydrolases"/>
    <property type="match status" value="1"/>
</dbReference>
<dbReference type="OrthoDB" id="3174612at2"/>
<dbReference type="PANTHER" id="PTHR43540:SF7">
    <property type="entry name" value="ISOCHORISMATASE FAMILY PROTEIN YECD"/>
    <property type="match status" value="1"/>
</dbReference>
<sequence length="185" mass="19043">MPITTIDDTAALVVLDLQTAAGAASTIEPVPAVAARVADLADAFRAHSRPVILVRVTGTAPGRTDAGDPAGITLPEEYTQLLPELRVDASDHIVTKSSWGALGRTGLIGDLEARGITQIVLTGVSTSQAVESTARAAYDHGLHVTIATDGITDLDKTAHDHALAHTFPRIAETGTIGDIITALGA</sequence>
<name>A0A2S6AUL1_9NOCA</name>
<reference evidence="3 4" key="1">
    <citation type="submission" date="2018-02" db="EMBL/GenBank/DDBJ databases">
        <title>8 Nocardia nova and 1 Nocardia cyriacigeorgica strain used for evolution to TMP-SMX.</title>
        <authorList>
            <person name="Mehta H."/>
            <person name="Weng J."/>
            <person name="Shamoo Y."/>
        </authorList>
    </citation>
    <scope>NUCLEOTIDE SEQUENCE [LARGE SCALE GENOMIC DNA]</scope>
    <source>
        <strain evidence="3 4">MDA3139</strain>
    </source>
</reference>
<evidence type="ECO:0000313" key="3">
    <source>
        <dbReference type="EMBL" id="PPJ38879.1"/>
    </source>
</evidence>
<dbReference type="CDD" id="cd00431">
    <property type="entry name" value="cysteine_hydrolases"/>
    <property type="match status" value="1"/>
</dbReference>
<evidence type="ECO:0000259" key="2">
    <source>
        <dbReference type="Pfam" id="PF00857"/>
    </source>
</evidence>